<gene>
    <name evidence="1" type="ORF">MTR67_012625</name>
</gene>
<dbReference type="Proteomes" id="UP001234989">
    <property type="component" value="Chromosome 3"/>
</dbReference>
<dbReference type="AlphaFoldDB" id="A0AAF0TN21"/>
<evidence type="ECO:0000313" key="2">
    <source>
        <dbReference type="Proteomes" id="UP001234989"/>
    </source>
</evidence>
<protein>
    <submittedName>
        <fullName evidence="1">Uncharacterized protein</fullName>
    </submittedName>
</protein>
<sequence>MKRVAREETWEEFGAGRGLFSGPWVLCGDFNTSRLPSEKKSCLRINIRVHRRHGSDGPRVEGGKYTWKKLVSTQLTWLEEIKEHRTLQEEEIVSRMTLINEFEDTAKKEESLETEV</sequence>
<reference evidence="1" key="1">
    <citation type="submission" date="2023-08" db="EMBL/GenBank/DDBJ databases">
        <title>A de novo genome assembly of Solanum verrucosum Schlechtendal, a Mexican diploid species geographically isolated from the other diploid A-genome species in potato relatives.</title>
        <authorList>
            <person name="Hosaka K."/>
        </authorList>
    </citation>
    <scope>NUCLEOTIDE SEQUENCE</scope>
    <source>
        <tissue evidence="1">Young leaves</tissue>
    </source>
</reference>
<proteinExistence type="predicted"/>
<name>A0AAF0TN21_SOLVR</name>
<keyword evidence="2" id="KW-1185">Reference proteome</keyword>
<evidence type="ECO:0000313" key="1">
    <source>
        <dbReference type="EMBL" id="WMV19240.1"/>
    </source>
</evidence>
<dbReference type="EMBL" id="CP133614">
    <property type="protein sequence ID" value="WMV19240.1"/>
    <property type="molecule type" value="Genomic_DNA"/>
</dbReference>
<accession>A0AAF0TN21</accession>
<organism evidence="1 2">
    <name type="scientific">Solanum verrucosum</name>
    <dbReference type="NCBI Taxonomy" id="315347"/>
    <lineage>
        <taxon>Eukaryota</taxon>
        <taxon>Viridiplantae</taxon>
        <taxon>Streptophyta</taxon>
        <taxon>Embryophyta</taxon>
        <taxon>Tracheophyta</taxon>
        <taxon>Spermatophyta</taxon>
        <taxon>Magnoliopsida</taxon>
        <taxon>eudicotyledons</taxon>
        <taxon>Gunneridae</taxon>
        <taxon>Pentapetalae</taxon>
        <taxon>asterids</taxon>
        <taxon>lamiids</taxon>
        <taxon>Solanales</taxon>
        <taxon>Solanaceae</taxon>
        <taxon>Solanoideae</taxon>
        <taxon>Solaneae</taxon>
        <taxon>Solanum</taxon>
    </lineage>
</organism>